<organism evidence="1 2">
    <name type="scientific">Dryococelus australis</name>
    <dbReference type="NCBI Taxonomy" id="614101"/>
    <lineage>
        <taxon>Eukaryota</taxon>
        <taxon>Metazoa</taxon>
        <taxon>Ecdysozoa</taxon>
        <taxon>Arthropoda</taxon>
        <taxon>Hexapoda</taxon>
        <taxon>Insecta</taxon>
        <taxon>Pterygota</taxon>
        <taxon>Neoptera</taxon>
        <taxon>Polyneoptera</taxon>
        <taxon>Phasmatodea</taxon>
        <taxon>Verophasmatodea</taxon>
        <taxon>Anareolatae</taxon>
        <taxon>Phasmatidae</taxon>
        <taxon>Eurycanthinae</taxon>
        <taxon>Dryococelus</taxon>
    </lineage>
</organism>
<dbReference type="EMBL" id="JARBHB010000003">
    <property type="protein sequence ID" value="KAJ8890603.1"/>
    <property type="molecule type" value="Genomic_DNA"/>
</dbReference>
<reference evidence="1 2" key="1">
    <citation type="submission" date="2023-02" db="EMBL/GenBank/DDBJ databases">
        <title>LHISI_Scaffold_Assembly.</title>
        <authorList>
            <person name="Stuart O.P."/>
            <person name="Cleave R."/>
            <person name="Magrath M.J.L."/>
            <person name="Mikheyev A.S."/>
        </authorList>
    </citation>
    <scope>NUCLEOTIDE SEQUENCE [LARGE SCALE GENOMIC DNA]</scope>
    <source>
        <strain evidence="1">Daus_M_001</strain>
        <tissue evidence="1">Leg muscle</tissue>
    </source>
</reference>
<dbReference type="Proteomes" id="UP001159363">
    <property type="component" value="Chromosome 3"/>
</dbReference>
<gene>
    <name evidence="1" type="ORF">PR048_010112</name>
</gene>
<comment type="caution">
    <text evidence="1">The sequence shown here is derived from an EMBL/GenBank/DDBJ whole genome shotgun (WGS) entry which is preliminary data.</text>
</comment>
<sequence>MLQHLTEDDPDRRAEFYERALNMYRNGLNFVSSVLFSDEANSYVNGEGRSTAESEVLVFFGPFFIAEIMNADVYLDYVAKPNIHVNPEREWGRPGFPTRWGIIALRCQSAQMAGPPVPFPLDRPTWSTGIATQVIKPHYH</sequence>
<keyword evidence="2" id="KW-1185">Reference proteome</keyword>
<proteinExistence type="predicted"/>
<protein>
    <submittedName>
        <fullName evidence="1">Uncharacterized protein</fullName>
    </submittedName>
</protein>
<accession>A0ABQ9I3Q7</accession>
<name>A0ABQ9I3Q7_9NEOP</name>
<evidence type="ECO:0000313" key="2">
    <source>
        <dbReference type="Proteomes" id="UP001159363"/>
    </source>
</evidence>
<evidence type="ECO:0000313" key="1">
    <source>
        <dbReference type="EMBL" id="KAJ8890603.1"/>
    </source>
</evidence>